<evidence type="ECO:0000313" key="2">
    <source>
        <dbReference type="EMBL" id="KRH25386.1"/>
    </source>
</evidence>
<dbReference type="Proteomes" id="UP000008827">
    <property type="component" value="Chromosome 12"/>
</dbReference>
<protein>
    <recommendedName>
        <fullName evidence="1">DUF4283 domain-containing protein</fullName>
    </recommendedName>
</protein>
<dbReference type="InterPro" id="IPR040256">
    <property type="entry name" value="At4g02000-like"/>
</dbReference>
<proteinExistence type="predicted"/>
<dbReference type="STRING" id="3847.A0A0R0H441"/>
<gene>
    <name evidence="2" type="ORF">GLYMA_12G099400</name>
</gene>
<evidence type="ECO:0000313" key="3">
    <source>
        <dbReference type="EnsemblPlants" id="KRH25386"/>
    </source>
</evidence>
<organism evidence="2">
    <name type="scientific">Glycine max</name>
    <name type="common">Soybean</name>
    <name type="synonym">Glycine hispida</name>
    <dbReference type="NCBI Taxonomy" id="3847"/>
    <lineage>
        <taxon>Eukaryota</taxon>
        <taxon>Viridiplantae</taxon>
        <taxon>Streptophyta</taxon>
        <taxon>Embryophyta</taxon>
        <taxon>Tracheophyta</taxon>
        <taxon>Spermatophyta</taxon>
        <taxon>Magnoliopsida</taxon>
        <taxon>eudicotyledons</taxon>
        <taxon>Gunneridae</taxon>
        <taxon>Pentapetalae</taxon>
        <taxon>rosids</taxon>
        <taxon>fabids</taxon>
        <taxon>Fabales</taxon>
        <taxon>Fabaceae</taxon>
        <taxon>Papilionoideae</taxon>
        <taxon>50 kb inversion clade</taxon>
        <taxon>NPAAA clade</taxon>
        <taxon>indigoferoid/millettioid clade</taxon>
        <taxon>Phaseoleae</taxon>
        <taxon>Glycine</taxon>
        <taxon>Glycine subgen. Soja</taxon>
    </lineage>
</organism>
<keyword evidence="4" id="KW-1185">Reference proteome</keyword>
<dbReference type="AlphaFoldDB" id="A0A0R0H441"/>
<dbReference type="Pfam" id="PF14111">
    <property type="entry name" value="DUF4283"/>
    <property type="match status" value="1"/>
</dbReference>
<dbReference type="InterPro" id="IPR025558">
    <property type="entry name" value="DUF4283"/>
</dbReference>
<reference evidence="2 3" key="1">
    <citation type="journal article" date="2010" name="Nature">
        <title>Genome sequence of the palaeopolyploid soybean.</title>
        <authorList>
            <person name="Schmutz J."/>
            <person name="Cannon S.B."/>
            <person name="Schlueter J."/>
            <person name="Ma J."/>
            <person name="Mitros T."/>
            <person name="Nelson W."/>
            <person name="Hyten D.L."/>
            <person name="Song Q."/>
            <person name="Thelen J.J."/>
            <person name="Cheng J."/>
            <person name="Xu D."/>
            <person name="Hellsten U."/>
            <person name="May G.D."/>
            <person name="Yu Y."/>
            <person name="Sakurai T."/>
            <person name="Umezawa T."/>
            <person name="Bhattacharyya M.K."/>
            <person name="Sandhu D."/>
            <person name="Valliyodan B."/>
            <person name="Lindquist E."/>
            <person name="Peto M."/>
            <person name="Grant D."/>
            <person name="Shu S."/>
            <person name="Goodstein D."/>
            <person name="Barry K."/>
            <person name="Futrell-Griggs M."/>
            <person name="Abernathy B."/>
            <person name="Du J."/>
            <person name="Tian Z."/>
            <person name="Zhu L."/>
            <person name="Gill N."/>
            <person name="Joshi T."/>
            <person name="Libault M."/>
            <person name="Sethuraman A."/>
            <person name="Zhang X.-C."/>
            <person name="Shinozaki K."/>
            <person name="Nguyen H.T."/>
            <person name="Wing R.A."/>
            <person name="Cregan P."/>
            <person name="Specht J."/>
            <person name="Grimwood J."/>
            <person name="Rokhsar D."/>
            <person name="Stacey G."/>
            <person name="Shoemaker R.C."/>
            <person name="Jackson S.A."/>
        </authorList>
    </citation>
    <scope>NUCLEOTIDE SEQUENCE</scope>
    <source>
        <strain evidence="3">cv. Williams 82</strain>
        <tissue evidence="2">Callus</tissue>
    </source>
</reference>
<evidence type="ECO:0000313" key="4">
    <source>
        <dbReference type="Proteomes" id="UP000008827"/>
    </source>
</evidence>
<reference evidence="2" key="3">
    <citation type="submission" date="2018-07" db="EMBL/GenBank/DDBJ databases">
        <title>WGS assembly of Glycine max.</title>
        <authorList>
            <person name="Schmutz J."/>
            <person name="Cannon S."/>
            <person name="Schlueter J."/>
            <person name="Ma J."/>
            <person name="Mitros T."/>
            <person name="Nelson W."/>
            <person name="Hyten D."/>
            <person name="Song Q."/>
            <person name="Thelen J."/>
            <person name="Cheng J."/>
            <person name="Xu D."/>
            <person name="Hellsten U."/>
            <person name="May G."/>
            <person name="Yu Y."/>
            <person name="Sakurai T."/>
            <person name="Umezawa T."/>
            <person name="Bhattacharyya M."/>
            <person name="Sandhu D."/>
            <person name="Valliyodan B."/>
            <person name="Lindquist E."/>
            <person name="Peto M."/>
            <person name="Grant D."/>
            <person name="Shu S."/>
            <person name="Goodstein D."/>
            <person name="Barry K."/>
            <person name="Futrell-Griggs M."/>
            <person name="Abernathy B."/>
            <person name="Du J."/>
            <person name="Tian Z."/>
            <person name="Zhu L."/>
            <person name="Gill N."/>
            <person name="Joshi T."/>
            <person name="Libault M."/>
            <person name="Sethuraman A."/>
            <person name="Zhang X."/>
            <person name="Shinozaki K."/>
            <person name="Nguyen H."/>
            <person name="Wing R."/>
            <person name="Cregan P."/>
            <person name="Specht J."/>
            <person name="Grimwood J."/>
            <person name="Rokhsar D."/>
            <person name="Stacey G."/>
            <person name="Shoemaker R."/>
            <person name="Jackson S."/>
        </authorList>
    </citation>
    <scope>NUCLEOTIDE SEQUENCE</scope>
    <source>
        <tissue evidence="2">Callus</tissue>
    </source>
</reference>
<evidence type="ECO:0000259" key="1">
    <source>
        <dbReference type="Pfam" id="PF14111"/>
    </source>
</evidence>
<reference evidence="3" key="2">
    <citation type="submission" date="2018-02" db="UniProtKB">
        <authorList>
            <consortium name="EnsemblPlants"/>
        </authorList>
    </citation>
    <scope>IDENTIFICATION</scope>
    <source>
        <strain evidence="3">Williams 82</strain>
    </source>
</reference>
<dbReference type="EMBL" id="CM000845">
    <property type="protein sequence ID" value="KRH25386.1"/>
    <property type="molecule type" value="Genomic_DNA"/>
</dbReference>
<feature type="domain" description="DUF4283" evidence="1">
    <location>
        <begin position="111"/>
        <end position="169"/>
    </location>
</feature>
<dbReference type="PANTHER" id="PTHR31286">
    <property type="entry name" value="GLYCINE-RICH CELL WALL STRUCTURAL PROTEIN 1.8-LIKE"/>
    <property type="match status" value="1"/>
</dbReference>
<name>A0A0R0H441_SOYBN</name>
<dbReference type="InParanoid" id="A0A0R0H441"/>
<dbReference type="Gramene" id="KRH25386">
    <property type="protein sequence ID" value="KRH25386"/>
    <property type="gene ID" value="GLYMA_12G099400"/>
</dbReference>
<dbReference type="PANTHER" id="PTHR31286:SF171">
    <property type="entry name" value="CCHC-TYPE DOMAIN-CONTAINING PROTEIN"/>
    <property type="match status" value="1"/>
</dbReference>
<dbReference type="EnsemblPlants" id="KRH25386">
    <property type="protein sequence ID" value="KRH25386"/>
    <property type="gene ID" value="GLYMA_12G099400"/>
</dbReference>
<accession>A0A0R0H441</accession>
<sequence length="321" mass="36844">MLTNILMVKELEGKVMEPLKGYIFSTDTSGYHGLGEEPPDGCGSFVQSNVSFKDKMMENKERAPSRTRRDLLRENMTKIEFENGNSLKKMVHIDDSVFDGLRFPWQDVLVEILIRLWKLKVGFDMMDIGNNFFMLKFNLGEDKNLVMDGGPWMVFDHYLAVQLWTPEFVAMTATINKTMTWIRFPGLNLYFYDESVMLSLATTVGRPIKVDANTLDVKRGKFARVCVEVDMNKPMIGKVWMRGHWYMMEYEGLHCICSDCGCSGHFSHECMSPKPMKVVVPPPCMSEEKMTTTVTSQPQDASSLNKQSLAIFKFQFKIFGY</sequence>